<feature type="domain" description="HPt" evidence="2">
    <location>
        <begin position="14"/>
        <end position="105"/>
    </location>
</feature>
<dbReference type="GO" id="GO:0004672">
    <property type="term" value="F:protein kinase activity"/>
    <property type="evidence" value="ECO:0007669"/>
    <property type="project" value="UniProtKB-ARBA"/>
</dbReference>
<dbReference type="InterPro" id="IPR008207">
    <property type="entry name" value="Sig_transdc_His_kin_Hpt_dom"/>
</dbReference>
<keyword evidence="4" id="KW-1185">Reference proteome</keyword>
<dbReference type="OrthoDB" id="9814716at2"/>
<sequence length="105" mass="11712">MISGENAGQDLFIINDDLRELIPHFVVHQFDELQQMESSLEAGDLKEVGRLGHSLKGAAANFCLDPLSRLGTAIQDVSKLGLEDALKPLVKKYRFYLDELKLQVS</sequence>
<evidence type="ECO:0000313" key="4">
    <source>
        <dbReference type="Proteomes" id="UP000002601"/>
    </source>
</evidence>
<protein>
    <submittedName>
        <fullName evidence="3">Hpt protein</fullName>
    </submittedName>
</protein>
<dbReference type="eggNOG" id="COG2198">
    <property type="taxonomic scope" value="Bacteria"/>
</dbReference>
<evidence type="ECO:0000256" key="1">
    <source>
        <dbReference type="PROSITE-ProRule" id="PRU00110"/>
    </source>
</evidence>
<dbReference type="Pfam" id="PF01627">
    <property type="entry name" value="Hpt"/>
    <property type="match status" value="1"/>
</dbReference>
<reference evidence="3 4" key="1">
    <citation type="submission" date="2009-06" db="EMBL/GenBank/DDBJ databases">
        <title>Complete sequence of Desulfovibrio salexigens DSM 2638.</title>
        <authorList>
            <consortium name="US DOE Joint Genome Institute"/>
            <person name="Lucas S."/>
            <person name="Copeland A."/>
            <person name="Lapidus A."/>
            <person name="Glavina del Rio T."/>
            <person name="Tice H."/>
            <person name="Bruce D."/>
            <person name="Goodwin L."/>
            <person name="Pitluck S."/>
            <person name="Munk A.C."/>
            <person name="Brettin T."/>
            <person name="Detter J.C."/>
            <person name="Han C."/>
            <person name="Tapia R."/>
            <person name="Larimer F."/>
            <person name="Land M."/>
            <person name="Hauser L."/>
            <person name="Kyrpides N."/>
            <person name="Anderson I."/>
            <person name="Wall J.D."/>
            <person name="Arkin A.P."/>
            <person name="Dehal P."/>
            <person name="Chivian D."/>
            <person name="Giles B."/>
            <person name="Hazen T.C."/>
        </authorList>
    </citation>
    <scope>NUCLEOTIDE SEQUENCE [LARGE SCALE GENOMIC DNA]</scope>
    <source>
        <strain evidence="4">ATCC 14822 / DSM 2638 / NCIMB 8403 / VKM B-1763</strain>
    </source>
</reference>
<proteinExistence type="predicted"/>
<dbReference type="GO" id="GO:0000160">
    <property type="term" value="P:phosphorelay signal transduction system"/>
    <property type="evidence" value="ECO:0007669"/>
    <property type="project" value="InterPro"/>
</dbReference>
<dbReference type="Gene3D" id="1.20.120.160">
    <property type="entry name" value="HPT domain"/>
    <property type="match status" value="1"/>
</dbReference>
<dbReference type="InterPro" id="IPR036641">
    <property type="entry name" value="HPT_dom_sf"/>
</dbReference>
<gene>
    <name evidence="3" type="ordered locus">Desal_3014</name>
</gene>
<name>C6C0W9_MARSD</name>
<dbReference type="STRING" id="526222.Desal_3014"/>
<keyword evidence="1" id="KW-0597">Phosphoprotein</keyword>
<dbReference type="AlphaFoldDB" id="C6C0W9"/>
<dbReference type="SUPFAM" id="SSF47226">
    <property type="entry name" value="Histidine-containing phosphotransfer domain, HPT domain"/>
    <property type="match status" value="1"/>
</dbReference>
<dbReference type="Proteomes" id="UP000002601">
    <property type="component" value="Chromosome"/>
</dbReference>
<dbReference type="PROSITE" id="PS50894">
    <property type="entry name" value="HPT"/>
    <property type="match status" value="1"/>
</dbReference>
<dbReference type="HOGENOM" id="CLU_159152_1_0_7"/>
<accession>C6C0W9</accession>
<evidence type="ECO:0000259" key="2">
    <source>
        <dbReference type="PROSITE" id="PS50894"/>
    </source>
</evidence>
<evidence type="ECO:0000313" key="3">
    <source>
        <dbReference type="EMBL" id="ACS81066.1"/>
    </source>
</evidence>
<dbReference type="EMBL" id="CP001649">
    <property type="protein sequence ID" value="ACS81066.1"/>
    <property type="molecule type" value="Genomic_DNA"/>
</dbReference>
<organism evidence="3 4">
    <name type="scientific">Maridesulfovibrio salexigens (strain ATCC 14822 / DSM 2638 / NCIMB 8403 / VKM B-1763)</name>
    <name type="common">Desulfovibrio salexigens</name>
    <dbReference type="NCBI Taxonomy" id="526222"/>
    <lineage>
        <taxon>Bacteria</taxon>
        <taxon>Pseudomonadati</taxon>
        <taxon>Thermodesulfobacteriota</taxon>
        <taxon>Desulfovibrionia</taxon>
        <taxon>Desulfovibrionales</taxon>
        <taxon>Desulfovibrionaceae</taxon>
        <taxon>Maridesulfovibrio</taxon>
    </lineage>
</organism>
<dbReference type="RefSeq" id="WP_015852882.1">
    <property type="nucleotide sequence ID" value="NC_012881.1"/>
</dbReference>
<dbReference type="KEGG" id="dsa:Desal_3014"/>
<feature type="modified residue" description="Phosphohistidine" evidence="1">
    <location>
        <position position="53"/>
    </location>
</feature>
<dbReference type="CDD" id="cd00088">
    <property type="entry name" value="HPT"/>
    <property type="match status" value="1"/>
</dbReference>